<dbReference type="RefSeq" id="WP_132599549.1">
    <property type="nucleotide sequence ID" value="NZ_SMKO01000112.1"/>
</dbReference>
<evidence type="ECO:0000259" key="1">
    <source>
        <dbReference type="Pfam" id="PF12680"/>
    </source>
</evidence>
<dbReference type="SUPFAM" id="SSF54427">
    <property type="entry name" value="NTF2-like"/>
    <property type="match status" value="1"/>
</dbReference>
<dbReference type="Pfam" id="PF12680">
    <property type="entry name" value="SnoaL_2"/>
    <property type="match status" value="1"/>
</dbReference>
<dbReference type="InterPro" id="IPR037401">
    <property type="entry name" value="SnoaL-like"/>
</dbReference>
<keyword evidence="3" id="KW-1185">Reference proteome</keyword>
<reference evidence="2 3" key="1">
    <citation type="submission" date="2019-03" db="EMBL/GenBank/DDBJ databases">
        <title>Draft genome sequences of novel Actinobacteria.</title>
        <authorList>
            <person name="Sahin N."/>
            <person name="Ay H."/>
            <person name="Saygin H."/>
        </authorList>
    </citation>
    <scope>NUCLEOTIDE SEQUENCE [LARGE SCALE GENOMIC DNA]</scope>
    <source>
        <strain evidence="2 3">KC310</strain>
    </source>
</reference>
<dbReference type="EMBL" id="SMKO01000112">
    <property type="protein sequence ID" value="TDC99496.1"/>
    <property type="molecule type" value="Genomic_DNA"/>
</dbReference>
<dbReference type="Gene3D" id="3.10.450.50">
    <property type="match status" value="1"/>
</dbReference>
<organism evidence="2 3">
    <name type="scientific">Nonomuraea deserti</name>
    <dbReference type="NCBI Taxonomy" id="1848322"/>
    <lineage>
        <taxon>Bacteria</taxon>
        <taxon>Bacillati</taxon>
        <taxon>Actinomycetota</taxon>
        <taxon>Actinomycetes</taxon>
        <taxon>Streptosporangiales</taxon>
        <taxon>Streptosporangiaceae</taxon>
        <taxon>Nonomuraea</taxon>
    </lineage>
</organism>
<proteinExistence type="predicted"/>
<evidence type="ECO:0000313" key="3">
    <source>
        <dbReference type="Proteomes" id="UP000295258"/>
    </source>
</evidence>
<dbReference type="AlphaFoldDB" id="A0A4R4V805"/>
<sequence length="122" mass="13896">MSRNIETVNTYLDGFRQNDHEQILSCLTDDIEWTVFGAFHLTGKGAYDRAIDGPPDLVNPPHLEVVRMVEQGDVVMAELTGTVRRVAGGEMRMSMAEVFVLRDGRIAERRAWVVELKENDYR</sequence>
<evidence type="ECO:0000313" key="2">
    <source>
        <dbReference type="EMBL" id="TDC99496.1"/>
    </source>
</evidence>
<feature type="domain" description="SnoaL-like" evidence="1">
    <location>
        <begin position="8"/>
        <end position="108"/>
    </location>
</feature>
<protein>
    <submittedName>
        <fullName evidence="2">Nuclear transport factor 2 family protein</fullName>
    </submittedName>
</protein>
<dbReference type="Proteomes" id="UP000295258">
    <property type="component" value="Unassembled WGS sequence"/>
</dbReference>
<gene>
    <name evidence="2" type="ORF">E1292_31690</name>
</gene>
<name>A0A4R4V805_9ACTN</name>
<dbReference type="InterPro" id="IPR032710">
    <property type="entry name" value="NTF2-like_dom_sf"/>
</dbReference>
<accession>A0A4R4V805</accession>
<comment type="caution">
    <text evidence="2">The sequence shown here is derived from an EMBL/GenBank/DDBJ whole genome shotgun (WGS) entry which is preliminary data.</text>
</comment>